<sequence>MLYDTKIIENDTYDNLLIEYPISITNDQGIIALYLTNIQPLFKQIKTHNECIYFYDTRRMQHIFIQSVHFVVDIRIRAL</sequence>
<dbReference type="EMBL" id="MN740891">
    <property type="protein sequence ID" value="QHU16878.1"/>
    <property type="molecule type" value="Genomic_DNA"/>
</dbReference>
<dbReference type="AlphaFoldDB" id="A0A6C0KKN2"/>
<protein>
    <submittedName>
        <fullName evidence="1">Uncharacterized protein</fullName>
    </submittedName>
</protein>
<name>A0A6C0KKN2_9ZZZZ</name>
<organism evidence="1">
    <name type="scientific">viral metagenome</name>
    <dbReference type="NCBI Taxonomy" id="1070528"/>
    <lineage>
        <taxon>unclassified sequences</taxon>
        <taxon>metagenomes</taxon>
        <taxon>organismal metagenomes</taxon>
    </lineage>
</organism>
<evidence type="ECO:0000313" key="1">
    <source>
        <dbReference type="EMBL" id="QHU16878.1"/>
    </source>
</evidence>
<reference evidence="1" key="1">
    <citation type="journal article" date="2020" name="Nature">
        <title>Giant virus diversity and host interactions through global metagenomics.</title>
        <authorList>
            <person name="Schulz F."/>
            <person name="Roux S."/>
            <person name="Paez-Espino D."/>
            <person name="Jungbluth S."/>
            <person name="Walsh D.A."/>
            <person name="Denef V.J."/>
            <person name="McMahon K.D."/>
            <person name="Konstantinidis K.T."/>
            <person name="Eloe-Fadrosh E.A."/>
            <person name="Kyrpides N.C."/>
            <person name="Woyke T."/>
        </authorList>
    </citation>
    <scope>NUCLEOTIDE SEQUENCE</scope>
    <source>
        <strain evidence="1">GVMAG-S-3300012000-53</strain>
    </source>
</reference>
<accession>A0A6C0KKN2</accession>
<proteinExistence type="predicted"/>